<dbReference type="GO" id="GO:0003899">
    <property type="term" value="F:DNA-directed RNA polymerase activity"/>
    <property type="evidence" value="ECO:0007669"/>
    <property type="project" value="InterPro"/>
</dbReference>
<feature type="domain" description="RNA polymerase subunit H/Rpb5 C-terminal" evidence="5">
    <location>
        <begin position="163"/>
        <end position="235"/>
    </location>
</feature>
<dbReference type="Gene3D" id="3.90.940.20">
    <property type="entry name" value="RPB5-like RNA polymerase subunit"/>
    <property type="match status" value="1"/>
</dbReference>
<dbReference type="InterPro" id="IPR014381">
    <property type="entry name" value="Arch_Rpo5/euc_Rpb5"/>
</dbReference>
<evidence type="ECO:0000256" key="4">
    <source>
        <dbReference type="SAM" id="MobiDB-lite"/>
    </source>
</evidence>
<dbReference type="PANTHER" id="PTHR10535:SF2">
    <property type="entry name" value="DNA-DIRECTED RNA POLYMERASE V SUBUNIT 5A"/>
    <property type="match status" value="1"/>
</dbReference>
<dbReference type="Gene3D" id="3.40.1340.10">
    <property type="entry name" value="RNA polymerase, Rpb5, N-terminal domain"/>
    <property type="match status" value="1"/>
</dbReference>
<evidence type="ECO:0000259" key="5">
    <source>
        <dbReference type="Pfam" id="PF01191"/>
    </source>
</evidence>
<dbReference type="Pfam" id="PF03871">
    <property type="entry name" value="RNA_pol_Rpb5_N"/>
    <property type="match status" value="1"/>
</dbReference>
<dbReference type="GO" id="GO:0006362">
    <property type="term" value="P:transcription elongation by RNA polymerase I"/>
    <property type="evidence" value="ECO:0007669"/>
    <property type="project" value="TreeGrafter"/>
</dbReference>
<dbReference type="InterPro" id="IPR036710">
    <property type="entry name" value="RNA_pol_Rpb5_N_sf"/>
</dbReference>
<evidence type="ECO:0000313" key="7">
    <source>
        <dbReference type="EMBL" id="CAH2063886.1"/>
    </source>
</evidence>
<feature type="region of interest" description="Disordered" evidence="4">
    <location>
        <begin position="1"/>
        <end position="33"/>
    </location>
</feature>
<dbReference type="PANTHER" id="PTHR10535">
    <property type="entry name" value="DNA-DIRECTED RNA POLYMERASES I, II, AND III SUBUNIT RPABC1"/>
    <property type="match status" value="1"/>
</dbReference>
<dbReference type="GO" id="GO:0055029">
    <property type="term" value="C:nuclear DNA-directed RNA polymerase complex"/>
    <property type="evidence" value="ECO:0007669"/>
    <property type="project" value="UniProtKB-ARBA"/>
</dbReference>
<sequence length="236" mass="26389">MEAQGNDKAPAPAPAPGSGSGLGPGQCMSKYVDPSSEESHRYYLARRNALVMLRDRGYEVSAEDINLSLQDFRTVYGEHPEVDRLRISAQLRSDSSKKVKVVFFGTGTVKVNGIRSVAAEVLSQETITGLILVLQSHVTNQALKAIELFSFKVEIFQITDLLVNVTDHVLKPRHRILNDEEKAALLKKFSIEEKQLPRISKKDAVVRYYGLEKGQVVKVSYRGELTESHVAYRCVW</sequence>
<evidence type="ECO:0000256" key="2">
    <source>
        <dbReference type="ARBA" id="ARBA00023242"/>
    </source>
</evidence>
<reference evidence="7 8" key="1">
    <citation type="submission" date="2022-03" db="EMBL/GenBank/DDBJ databases">
        <authorList>
            <person name="Nunn A."/>
            <person name="Chopra R."/>
            <person name="Nunn A."/>
            <person name="Contreras Garrido A."/>
        </authorList>
    </citation>
    <scope>NUCLEOTIDE SEQUENCE [LARGE SCALE GENOMIC DNA]</scope>
</reference>
<dbReference type="PIRSF" id="PIRSF000747">
    <property type="entry name" value="RPB5"/>
    <property type="match status" value="1"/>
</dbReference>
<dbReference type="SUPFAM" id="SSF55287">
    <property type="entry name" value="RPB5-like RNA polymerase subunit"/>
    <property type="match status" value="1"/>
</dbReference>
<evidence type="ECO:0008006" key="9">
    <source>
        <dbReference type="Google" id="ProtNLM"/>
    </source>
</evidence>
<dbReference type="Proteomes" id="UP000836841">
    <property type="component" value="Chromosome 5"/>
</dbReference>
<proteinExistence type="inferred from homology"/>
<organism evidence="7 8">
    <name type="scientific">Thlaspi arvense</name>
    <name type="common">Field penny-cress</name>
    <dbReference type="NCBI Taxonomy" id="13288"/>
    <lineage>
        <taxon>Eukaryota</taxon>
        <taxon>Viridiplantae</taxon>
        <taxon>Streptophyta</taxon>
        <taxon>Embryophyta</taxon>
        <taxon>Tracheophyta</taxon>
        <taxon>Spermatophyta</taxon>
        <taxon>Magnoliopsida</taxon>
        <taxon>eudicotyledons</taxon>
        <taxon>Gunneridae</taxon>
        <taxon>Pentapetalae</taxon>
        <taxon>rosids</taxon>
        <taxon>malvids</taxon>
        <taxon>Brassicales</taxon>
        <taxon>Brassicaceae</taxon>
        <taxon>Thlaspideae</taxon>
        <taxon>Thlaspi</taxon>
    </lineage>
</organism>
<keyword evidence="8" id="KW-1185">Reference proteome</keyword>
<evidence type="ECO:0000256" key="3">
    <source>
        <dbReference type="ARBA" id="ARBA00025765"/>
    </source>
</evidence>
<accession>A0AAU9SH95</accession>
<evidence type="ECO:0000259" key="6">
    <source>
        <dbReference type="Pfam" id="PF03871"/>
    </source>
</evidence>
<evidence type="ECO:0000313" key="8">
    <source>
        <dbReference type="Proteomes" id="UP000836841"/>
    </source>
</evidence>
<dbReference type="InterPro" id="IPR000783">
    <property type="entry name" value="RNA_pol_subH/Rpb5_C"/>
</dbReference>
<dbReference type="InterPro" id="IPR005571">
    <property type="entry name" value="RNA_pol_Rpb5_N"/>
</dbReference>
<name>A0AAU9SH95_THLAR</name>
<protein>
    <recommendedName>
        <fullName evidence="9">DNA-directed RNA polymerase V subunit 5A</fullName>
    </recommendedName>
</protein>
<feature type="domain" description="RNA polymerase Rpb5 N-terminal" evidence="6">
    <location>
        <begin position="37"/>
        <end position="119"/>
    </location>
</feature>
<dbReference type="AlphaFoldDB" id="A0AAU9SH95"/>
<dbReference type="GO" id="GO:0003677">
    <property type="term" value="F:DNA binding"/>
    <property type="evidence" value="ECO:0007669"/>
    <property type="project" value="InterPro"/>
</dbReference>
<keyword evidence="2" id="KW-0539">Nucleus</keyword>
<dbReference type="GO" id="GO:0006366">
    <property type="term" value="P:transcription by RNA polymerase II"/>
    <property type="evidence" value="ECO:0007669"/>
    <property type="project" value="TreeGrafter"/>
</dbReference>
<dbReference type="InterPro" id="IPR035913">
    <property type="entry name" value="RPB5-like_sf"/>
</dbReference>
<dbReference type="SUPFAM" id="SSF53036">
    <property type="entry name" value="Eukaryotic RPB5 N-terminal domain"/>
    <property type="match status" value="1"/>
</dbReference>
<dbReference type="GO" id="GO:0042797">
    <property type="term" value="P:tRNA transcription by RNA polymerase III"/>
    <property type="evidence" value="ECO:0007669"/>
    <property type="project" value="TreeGrafter"/>
</dbReference>
<dbReference type="EMBL" id="OU466861">
    <property type="protein sequence ID" value="CAH2063886.1"/>
    <property type="molecule type" value="Genomic_DNA"/>
</dbReference>
<evidence type="ECO:0000256" key="1">
    <source>
        <dbReference type="ARBA" id="ARBA00004123"/>
    </source>
</evidence>
<dbReference type="Pfam" id="PF01191">
    <property type="entry name" value="RNA_pol_Rpb5_C"/>
    <property type="match status" value="1"/>
</dbReference>
<gene>
    <name evidence="7" type="ORF">TAV2_LOCUS15826</name>
</gene>
<comment type="similarity">
    <text evidence="3">Belongs to the archaeal Rpo5/eukaryotic RPB5 RNA polymerase subunit family.</text>
</comment>
<dbReference type="FunFam" id="3.90.940.20:FF:000001">
    <property type="entry name" value="DNA-directed RNA polymerases I, II, and III subunit RPABC1"/>
    <property type="match status" value="1"/>
</dbReference>
<comment type="subcellular location">
    <subcellularLocation>
        <location evidence="1">Nucleus</location>
    </subcellularLocation>
</comment>